<evidence type="ECO:0000313" key="2">
    <source>
        <dbReference type="EMBL" id="CAK0874775.1"/>
    </source>
</evidence>
<dbReference type="SUPFAM" id="SSF49899">
    <property type="entry name" value="Concanavalin A-like lectins/glucanases"/>
    <property type="match status" value="1"/>
</dbReference>
<proteinExistence type="predicted"/>
<gene>
    <name evidence="2" type="ORF">PCOR1329_LOCUS59583</name>
</gene>
<feature type="compositionally biased region" description="Pro residues" evidence="1">
    <location>
        <begin position="374"/>
        <end position="404"/>
    </location>
</feature>
<keyword evidence="3" id="KW-1185">Reference proteome</keyword>
<dbReference type="InterPro" id="IPR013320">
    <property type="entry name" value="ConA-like_dom_sf"/>
</dbReference>
<evidence type="ECO:0008006" key="4">
    <source>
        <dbReference type="Google" id="ProtNLM"/>
    </source>
</evidence>
<dbReference type="Gene3D" id="2.70.100.10">
    <property type="entry name" value="Glycoside hydrolase, family 7, domain"/>
    <property type="match status" value="1"/>
</dbReference>
<evidence type="ECO:0000256" key="1">
    <source>
        <dbReference type="SAM" id="MobiDB-lite"/>
    </source>
</evidence>
<feature type="non-terminal residue" evidence="2">
    <location>
        <position position="524"/>
    </location>
</feature>
<protein>
    <recommendedName>
        <fullName evidence="4">Apple domain-containing protein</fullName>
    </recommendedName>
</protein>
<reference evidence="2" key="1">
    <citation type="submission" date="2023-10" db="EMBL/GenBank/DDBJ databases">
        <authorList>
            <person name="Chen Y."/>
            <person name="Shah S."/>
            <person name="Dougan E. K."/>
            <person name="Thang M."/>
            <person name="Chan C."/>
        </authorList>
    </citation>
    <scope>NUCLEOTIDE SEQUENCE [LARGE SCALE GENOMIC DNA]</scope>
</reference>
<feature type="compositionally biased region" description="Low complexity" evidence="1">
    <location>
        <begin position="405"/>
        <end position="434"/>
    </location>
</feature>
<name>A0ABN9VQL5_9DINO</name>
<organism evidence="2 3">
    <name type="scientific">Prorocentrum cordatum</name>
    <dbReference type="NCBI Taxonomy" id="2364126"/>
    <lineage>
        <taxon>Eukaryota</taxon>
        <taxon>Sar</taxon>
        <taxon>Alveolata</taxon>
        <taxon>Dinophyceae</taxon>
        <taxon>Prorocentrales</taxon>
        <taxon>Prorocentraceae</taxon>
        <taxon>Prorocentrum</taxon>
    </lineage>
</organism>
<dbReference type="Proteomes" id="UP001189429">
    <property type="component" value="Unassembled WGS sequence"/>
</dbReference>
<dbReference type="EMBL" id="CAUYUJ010017432">
    <property type="protein sequence ID" value="CAK0874775.1"/>
    <property type="molecule type" value="Genomic_DNA"/>
</dbReference>
<dbReference type="InterPro" id="IPR037019">
    <property type="entry name" value="Glyco_hydro_7_sf"/>
</dbReference>
<evidence type="ECO:0000313" key="3">
    <source>
        <dbReference type="Proteomes" id="UP001189429"/>
    </source>
</evidence>
<dbReference type="Gene3D" id="3.50.4.10">
    <property type="entry name" value="Hepatocyte Growth Factor"/>
    <property type="match status" value="1"/>
</dbReference>
<comment type="caution">
    <text evidence="2">The sequence shown here is derived from an EMBL/GenBank/DDBJ whole genome shotgun (WGS) entry which is preliminary data.</text>
</comment>
<sequence>MSIAPTCGVRGDEELDESLDELLWGDDSDAAHDRAHGEVLQRRSATLPRGAAARLLRGAGTSALALAGCAAAVGAWPRAQGAPGASGAAAPLPATSLQAKRKCLGSVRVAGYGNGTAHIILAGSNMPGDAVGSAEVLVDGSGVRVSKNGRVYFGARCTEGSVYDPSEYSSMLLLGRTLSFTMDLSGTACGCVAAMYMTPLVTSTAHGNCGSDYYCDANSVCGVKCAEMDMLEANTHAFHTTAHGANDPNGMGRGLGGTSRDISTADYGPGYGHRINTLMPFRVNMEVSSDGTQVATALHQGDRKVVLKVKYNGLQKAFERMAPILSYWYKPLSGDLSWFDGGVCPQKSDPSKCSETITFSDFAVTPATDDSQRPQPPPPSTSPPPPAVFERPATPPPTPAPAPTAAPTTQAPRTAAPTTAAPTTVAPTLVAPTTTPVPPYPLYTRPCFRAGAWYDPVNMAGQVRTVEPSAVMCQERCAAVEGCAHFSFWEDGGCHLQDQSAAVQEVASWATIDGGFLGQLGLKE</sequence>
<feature type="region of interest" description="Disordered" evidence="1">
    <location>
        <begin position="366"/>
        <end position="434"/>
    </location>
</feature>
<accession>A0ABN9VQL5</accession>